<dbReference type="GO" id="GO:0016810">
    <property type="term" value="F:hydrolase activity, acting on carbon-nitrogen (but not peptide) bonds"/>
    <property type="evidence" value="ECO:0007669"/>
    <property type="project" value="InterPro"/>
</dbReference>
<dbReference type="PANTHER" id="PTHR10587">
    <property type="entry name" value="GLYCOSYL TRANSFERASE-RELATED"/>
    <property type="match status" value="1"/>
</dbReference>
<dbReference type="RefSeq" id="WP_128388148.1">
    <property type="nucleotide sequence ID" value="NZ_SBII01000001.1"/>
</dbReference>
<gene>
    <name evidence="4" type="ORF">EPI11_01300</name>
</gene>
<name>A0A444HFE2_9FLAO</name>
<dbReference type="EMBL" id="SBII01000001">
    <property type="protein sequence ID" value="RWX03593.1"/>
    <property type="molecule type" value="Genomic_DNA"/>
</dbReference>
<reference evidence="4 5" key="1">
    <citation type="submission" date="2019-01" db="EMBL/GenBank/DDBJ databases">
        <title>Flavobacterium sp. nov.,isolated from freshwater.</title>
        <authorList>
            <person name="Zhang R."/>
            <person name="Du Z.-J."/>
        </authorList>
    </citation>
    <scope>NUCLEOTIDE SEQUENCE [LARGE SCALE GENOMIC DNA]</scope>
    <source>
        <strain evidence="4 5">1E403</strain>
    </source>
</reference>
<dbReference type="Proteomes" id="UP000287527">
    <property type="component" value="Unassembled WGS sequence"/>
</dbReference>
<accession>A0A444HFE2</accession>
<dbReference type="AlphaFoldDB" id="A0A444HFE2"/>
<dbReference type="OrthoDB" id="9812065at2"/>
<dbReference type="InterPro" id="IPR011330">
    <property type="entry name" value="Glyco_hydro/deAcase_b/a-brl"/>
</dbReference>
<dbReference type="PROSITE" id="PS51677">
    <property type="entry name" value="NODB"/>
    <property type="match status" value="1"/>
</dbReference>
<dbReference type="Gene3D" id="3.20.20.370">
    <property type="entry name" value="Glycoside hydrolase/deacetylase"/>
    <property type="match status" value="1"/>
</dbReference>
<evidence type="ECO:0000313" key="4">
    <source>
        <dbReference type="EMBL" id="RWX03593.1"/>
    </source>
</evidence>
<dbReference type="InterPro" id="IPR002509">
    <property type="entry name" value="NODB_dom"/>
</dbReference>
<sequence>MKLYWVKTRWFIKRFFSGYVWDIPNNNKTVYLTFDDGPTPEVTEWVLGQLKTYNCKAVFFCIGSNIEKHPDIFQKVIDEGHTIGNHTYNHVNGWNTENMSYLENMEACEQSITNRASNSNAKLFRPPYGKIKKQQAKEIREKGYKIIMWDVLSADFDTYITPEQCLHNVIDNVTEGSVIIFHDSVKAFPNLEYTLPKVLEYLKENGFSFSTIN</sequence>
<proteinExistence type="predicted"/>
<dbReference type="Pfam" id="PF01522">
    <property type="entry name" value="Polysacc_deac_1"/>
    <property type="match status" value="1"/>
</dbReference>
<keyword evidence="1" id="KW-0479">Metal-binding</keyword>
<dbReference type="InterPro" id="IPR050248">
    <property type="entry name" value="Polysacc_deacetylase_ArnD"/>
</dbReference>
<dbReference type="GO" id="GO:0046872">
    <property type="term" value="F:metal ion binding"/>
    <property type="evidence" value="ECO:0007669"/>
    <property type="project" value="UniProtKB-KW"/>
</dbReference>
<dbReference type="SUPFAM" id="SSF88713">
    <property type="entry name" value="Glycoside hydrolase/deacetylase"/>
    <property type="match status" value="1"/>
</dbReference>
<dbReference type="GO" id="GO:0016020">
    <property type="term" value="C:membrane"/>
    <property type="evidence" value="ECO:0007669"/>
    <property type="project" value="TreeGrafter"/>
</dbReference>
<evidence type="ECO:0000256" key="2">
    <source>
        <dbReference type="ARBA" id="ARBA00022801"/>
    </source>
</evidence>
<keyword evidence="2" id="KW-0378">Hydrolase</keyword>
<comment type="caution">
    <text evidence="4">The sequence shown here is derived from an EMBL/GenBank/DDBJ whole genome shotgun (WGS) entry which is preliminary data.</text>
</comment>
<evidence type="ECO:0000259" key="3">
    <source>
        <dbReference type="PROSITE" id="PS51677"/>
    </source>
</evidence>
<dbReference type="CDD" id="cd10917">
    <property type="entry name" value="CE4_NodB_like_6s_7s"/>
    <property type="match status" value="1"/>
</dbReference>
<protein>
    <submittedName>
        <fullName evidence="4">Polysaccharide deacetylase family protein</fullName>
    </submittedName>
</protein>
<organism evidence="4 5">
    <name type="scientific">Flavobacterium cerinum</name>
    <dbReference type="NCBI Taxonomy" id="2502784"/>
    <lineage>
        <taxon>Bacteria</taxon>
        <taxon>Pseudomonadati</taxon>
        <taxon>Bacteroidota</taxon>
        <taxon>Flavobacteriia</taxon>
        <taxon>Flavobacteriales</taxon>
        <taxon>Flavobacteriaceae</taxon>
        <taxon>Flavobacterium</taxon>
    </lineage>
</organism>
<keyword evidence="5" id="KW-1185">Reference proteome</keyword>
<evidence type="ECO:0000313" key="5">
    <source>
        <dbReference type="Proteomes" id="UP000287527"/>
    </source>
</evidence>
<dbReference type="PANTHER" id="PTHR10587:SF133">
    <property type="entry name" value="CHITIN DEACETYLASE 1-RELATED"/>
    <property type="match status" value="1"/>
</dbReference>
<dbReference type="GO" id="GO:0005975">
    <property type="term" value="P:carbohydrate metabolic process"/>
    <property type="evidence" value="ECO:0007669"/>
    <property type="project" value="InterPro"/>
</dbReference>
<feature type="domain" description="NodB homology" evidence="3">
    <location>
        <begin position="28"/>
        <end position="210"/>
    </location>
</feature>
<evidence type="ECO:0000256" key="1">
    <source>
        <dbReference type="ARBA" id="ARBA00022723"/>
    </source>
</evidence>